<dbReference type="EMBL" id="JAMSKV010000015">
    <property type="protein sequence ID" value="MCQ8279744.1"/>
    <property type="molecule type" value="Genomic_DNA"/>
</dbReference>
<organism evidence="1 2">
    <name type="scientific">Endosaccharibacter trunci</name>
    <dbReference type="NCBI Taxonomy" id="2812733"/>
    <lineage>
        <taxon>Bacteria</taxon>
        <taxon>Pseudomonadati</taxon>
        <taxon>Pseudomonadota</taxon>
        <taxon>Alphaproteobacteria</taxon>
        <taxon>Acetobacterales</taxon>
        <taxon>Acetobacteraceae</taxon>
        <taxon>Endosaccharibacter</taxon>
    </lineage>
</organism>
<gene>
    <name evidence="1" type="ORF">NFI95_14965</name>
</gene>
<protein>
    <submittedName>
        <fullName evidence="1">YidB family protein</fullName>
    </submittedName>
</protein>
<dbReference type="SUPFAM" id="SSF140804">
    <property type="entry name" value="YidB-like"/>
    <property type="match status" value="1"/>
</dbReference>
<dbReference type="Pfam" id="PF20159">
    <property type="entry name" value="YidB"/>
    <property type="match status" value="1"/>
</dbReference>
<dbReference type="InterPro" id="IPR045372">
    <property type="entry name" value="YidB"/>
</dbReference>
<name>A0ABT1WA25_9PROT</name>
<accession>A0ABT1WA25</accession>
<evidence type="ECO:0000313" key="1">
    <source>
        <dbReference type="EMBL" id="MCQ8279744.1"/>
    </source>
</evidence>
<sequence>MSGFFSGALGELRGALGGSGADADTGGNLLQSAFNAAGGTEGIIQKAQAAGLGDKVQSWIGPGSNIPMLAEEVTRIFPPQQIDDFAARHGVPAGLATQILAHLIPHAVDQQTGDGAQTSEAASGGFDFGSLASKILGKSA</sequence>
<evidence type="ECO:0000313" key="2">
    <source>
        <dbReference type="Proteomes" id="UP001524587"/>
    </source>
</evidence>
<reference evidence="1 2" key="1">
    <citation type="submission" date="2022-06" db="EMBL/GenBank/DDBJ databases">
        <title>Endosaccharibacter gen. nov., sp. nov., endophytic bacteria isolated from sugarcane.</title>
        <authorList>
            <person name="Pitiwittayakul N."/>
            <person name="Yukphan P."/>
            <person name="Charoenyingcharoen P."/>
            <person name="Tanasupawat S."/>
        </authorList>
    </citation>
    <scope>NUCLEOTIDE SEQUENCE [LARGE SCALE GENOMIC DNA]</scope>
    <source>
        <strain evidence="1 2">KSS8</strain>
    </source>
</reference>
<dbReference type="Gene3D" id="1.10.10.690">
    <property type="entry name" value="YidB-like"/>
    <property type="match status" value="1"/>
</dbReference>
<dbReference type="InterPro" id="IPR027405">
    <property type="entry name" value="YidB-like"/>
</dbReference>
<keyword evidence="2" id="KW-1185">Reference proteome</keyword>
<comment type="caution">
    <text evidence="1">The sequence shown here is derived from an EMBL/GenBank/DDBJ whole genome shotgun (WGS) entry which is preliminary data.</text>
</comment>
<proteinExistence type="predicted"/>
<dbReference type="Proteomes" id="UP001524587">
    <property type="component" value="Unassembled WGS sequence"/>
</dbReference>